<evidence type="ECO:0000256" key="2">
    <source>
        <dbReference type="ARBA" id="ARBA00022525"/>
    </source>
</evidence>
<evidence type="ECO:0000313" key="6">
    <source>
        <dbReference type="Proteomes" id="UP000479043"/>
    </source>
</evidence>
<gene>
    <name evidence="5" type="ORF">GR167_07185</name>
</gene>
<keyword evidence="6" id="KW-1185">Reference proteome</keyword>
<dbReference type="PRINTS" id="PR00313">
    <property type="entry name" value="CABNDNGRPT"/>
</dbReference>
<dbReference type="Gene3D" id="2.170.16.10">
    <property type="entry name" value="Hedgehog/Intein (Hint) domain"/>
    <property type="match status" value="1"/>
</dbReference>
<comment type="subcellular location">
    <subcellularLocation>
        <location evidence="1">Secreted</location>
    </subcellularLocation>
</comment>
<dbReference type="Proteomes" id="UP000479043">
    <property type="component" value="Unassembled WGS sequence"/>
</dbReference>
<feature type="compositionally biased region" description="Low complexity" evidence="3">
    <location>
        <begin position="275"/>
        <end position="290"/>
    </location>
</feature>
<dbReference type="InterPro" id="IPR018511">
    <property type="entry name" value="Hemolysin-typ_Ca-bd_CS"/>
</dbReference>
<sequence>MPHDYPPPDSTQTTDSNVNSFAGFGPGQLTNANGGTSVGVGDTVVLDSSWSNSTDAYSFTFNDGGDTTLDGDSANNEVGNDSDQYLTVRDANGNVTGSGRGYLESCLTLSGPDGSTINVYTVEINGRFVGTIVDGDMTPGVHYEVTSVEDVNQYNAPNAAEIDSQTYESADANTINGSGGDESLSGGESNDTIYAAGGADTVSGDGGDDLIYSESGKDSVEGGSGQDTIYAGADNDTIDSGDGNDLVYGESGDDQIEGGTGNDTLYGGDGNDLITSSGSETTTTGSGGSSTSYTVINLGNVADLDPYEYGGQDHANYGAENWRAAVGSYGDESDPLNGRFAAMDAPNATSYVDGSWSVTTDSTGAPADAIYVNGVETYIDSVLVYDATITYEDGTTAPISAVVFQTVDGDLFLAPEMTYNSDQQALEAGPIQSISLNSLLSGNDPNTINTLAQSRWDAEFVEEEGTGEDGDDLLYGGAGDDTIYAGTGDDTLIGGSGADLLSGGDGHDVFSLEGQQSNAMLGTEPEGAAYVNTSGADTISDFDLGDDDLDGFTNDQLDVSTLRDANGETVETWDVSVGSDENGNAVLTFPNGEQIVLKGISAQSVSDPGQLYAMGIPCFVKGTLIETPDGAVPVERLRAGDEVVCADGSVLPITWAGGRVLGEAELQAHPQLRPVAIQFGSLGNRRELRLSPQHAVALDTPEGMRLARATHLAQREGGSFRVAHGMKSVSYHHLLLPRHALLLAEGAVVESMWPGPMAMAAVGPESRADILRHAPELKPALDGDMPVESLYGPRAAPVLSGREVRTMARIETPGMRRLQPAA</sequence>
<dbReference type="InterPro" id="IPR011049">
    <property type="entry name" value="Serralysin-like_metalloprot_C"/>
</dbReference>
<protein>
    <recommendedName>
        <fullName evidence="4">Hedgehog/Intein (Hint) domain-containing protein</fullName>
    </recommendedName>
</protein>
<dbReference type="AlphaFoldDB" id="A0A6L8LN52"/>
<keyword evidence="2" id="KW-0964">Secreted</keyword>
<dbReference type="Gene3D" id="2.150.10.10">
    <property type="entry name" value="Serralysin-like metalloprotease, C-terminal"/>
    <property type="match status" value="3"/>
</dbReference>
<dbReference type="PANTHER" id="PTHR38340">
    <property type="entry name" value="S-LAYER PROTEIN"/>
    <property type="match status" value="1"/>
</dbReference>
<dbReference type="GO" id="GO:0005576">
    <property type="term" value="C:extracellular region"/>
    <property type="evidence" value="ECO:0007669"/>
    <property type="project" value="UniProtKB-SubCell"/>
</dbReference>
<comment type="caution">
    <text evidence="5">The sequence shown here is derived from an EMBL/GenBank/DDBJ whole genome shotgun (WGS) entry which is preliminary data.</text>
</comment>
<dbReference type="PANTHER" id="PTHR38340:SF1">
    <property type="entry name" value="S-LAYER PROTEIN"/>
    <property type="match status" value="1"/>
</dbReference>
<dbReference type="Pfam" id="PF00353">
    <property type="entry name" value="HemolysinCabind"/>
    <property type="match status" value="4"/>
</dbReference>
<organism evidence="5 6">
    <name type="scientific">Thalassovita mangrovi</name>
    <dbReference type="NCBI Taxonomy" id="2692236"/>
    <lineage>
        <taxon>Bacteria</taxon>
        <taxon>Pseudomonadati</taxon>
        <taxon>Pseudomonadota</taxon>
        <taxon>Alphaproteobacteria</taxon>
        <taxon>Rhodobacterales</taxon>
        <taxon>Roseobacteraceae</taxon>
        <taxon>Thalassovita</taxon>
    </lineage>
</organism>
<dbReference type="InterPro" id="IPR028992">
    <property type="entry name" value="Hedgehog/Intein_dom"/>
</dbReference>
<dbReference type="Pfam" id="PF13403">
    <property type="entry name" value="Hint_2"/>
    <property type="match status" value="1"/>
</dbReference>
<dbReference type="RefSeq" id="WP_160972794.1">
    <property type="nucleotide sequence ID" value="NZ_WWEN01000003.1"/>
</dbReference>
<dbReference type="EMBL" id="WWEN01000003">
    <property type="protein sequence ID" value="MYM55082.1"/>
    <property type="molecule type" value="Genomic_DNA"/>
</dbReference>
<dbReference type="SUPFAM" id="SSF51294">
    <property type="entry name" value="Hedgehog/intein (Hint) domain"/>
    <property type="match status" value="1"/>
</dbReference>
<accession>A0A6L8LN52</accession>
<dbReference type="InterPro" id="IPR001343">
    <property type="entry name" value="Hemolysn_Ca-bd"/>
</dbReference>
<evidence type="ECO:0000259" key="4">
    <source>
        <dbReference type="Pfam" id="PF13403"/>
    </source>
</evidence>
<feature type="compositionally biased region" description="Polar residues" evidence="3">
    <location>
        <begin position="10"/>
        <end position="20"/>
    </location>
</feature>
<dbReference type="InterPro" id="IPR036844">
    <property type="entry name" value="Hint_dom_sf"/>
</dbReference>
<dbReference type="GO" id="GO:0005509">
    <property type="term" value="F:calcium ion binding"/>
    <property type="evidence" value="ECO:0007669"/>
    <property type="project" value="InterPro"/>
</dbReference>
<evidence type="ECO:0000256" key="1">
    <source>
        <dbReference type="ARBA" id="ARBA00004613"/>
    </source>
</evidence>
<feature type="domain" description="Hedgehog/Intein (Hint)" evidence="4">
    <location>
        <begin position="617"/>
        <end position="755"/>
    </location>
</feature>
<dbReference type="InterPro" id="IPR050557">
    <property type="entry name" value="RTX_toxin/Mannuronan_C5-epim"/>
</dbReference>
<evidence type="ECO:0000313" key="5">
    <source>
        <dbReference type="EMBL" id="MYM55082.1"/>
    </source>
</evidence>
<proteinExistence type="predicted"/>
<dbReference type="PROSITE" id="PS00330">
    <property type="entry name" value="HEMOLYSIN_CALCIUM"/>
    <property type="match status" value="3"/>
</dbReference>
<dbReference type="SUPFAM" id="SSF51120">
    <property type="entry name" value="beta-Roll"/>
    <property type="match status" value="2"/>
</dbReference>
<name>A0A6L8LN52_9RHOB</name>
<feature type="region of interest" description="Disordered" evidence="3">
    <location>
        <begin position="1"/>
        <end position="27"/>
    </location>
</feature>
<evidence type="ECO:0000256" key="3">
    <source>
        <dbReference type="SAM" id="MobiDB-lite"/>
    </source>
</evidence>
<feature type="compositionally biased region" description="Low complexity" evidence="3">
    <location>
        <begin position="181"/>
        <end position="191"/>
    </location>
</feature>
<feature type="region of interest" description="Disordered" evidence="3">
    <location>
        <begin position="171"/>
        <end position="290"/>
    </location>
</feature>
<reference evidence="5 6" key="1">
    <citation type="submission" date="2020-01" db="EMBL/GenBank/DDBJ databases">
        <authorList>
            <person name="Chen S."/>
        </authorList>
    </citation>
    <scope>NUCLEOTIDE SEQUENCE [LARGE SCALE GENOMIC DNA]</scope>
    <source>
        <strain evidence="5 6">GS-10</strain>
    </source>
</reference>